<protein>
    <submittedName>
        <fullName evidence="1">Uncharacterized protein</fullName>
    </submittedName>
</protein>
<reference evidence="2" key="1">
    <citation type="journal article" date="2016" name="Nat. Commun.">
        <title>The Gonium pectorale genome demonstrates co-option of cell cycle regulation during the evolution of multicellularity.</title>
        <authorList>
            <person name="Hanschen E.R."/>
            <person name="Marriage T.N."/>
            <person name="Ferris P.J."/>
            <person name="Hamaji T."/>
            <person name="Toyoda A."/>
            <person name="Fujiyama A."/>
            <person name="Neme R."/>
            <person name="Noguchi H."/>
            <person name="Minakuchi Y."/>
            <person name="Suzuki M."/>
            <person name="Kawai-Toyooka H."/>
            <person name="Smith D.R."/>
            <person name="Sparks H."/>
            <person name="Anderson J."/>
            <person name="Bakaric R."/>
            <person name="Luria V."/>
            <person name="Karger A."/>
            <person name="Kirschner M.W."/>
            <person name="Durand P.M."/>
            <person name="Michod R.E."/>
            <person name="Nozaki H."/>
            <person name="Olson B.J."/>
        </authorList>
    </citation>
    <scope>NUCLEOTIDE SEQUENCE [LARGE SCALE GENOMIC DNA]</scope>
    <source>
        <strain evidence="2">NIES-2863</strain>
    </source>
</reference>
<dbReference type="EMBL" id="LSYV01000021">
    <property type="protein sequence ID" value="KXZ49571.1"/>
    <property type="molecule type" value="Genomic_DNA"/>
</dbReference>
<proteinExistence type="predicted"/>
<evidence type="ECO:0000313" key="2">
    <source>
        <dbReference type="Proteomes" id="UP000075714"/>
    </source>
</evidence>
<gene>
    <name evidence="1" type="ORF">GPECTOR_20g426</name>
</gene>
<keyword evidence="2" id="KW-1185">Reference proteome</keyword>
<organism evidence="1 2">
    <name type="scientific">Gonium pectorale</name>
    <name type="common">Green alga</name>
    <dbReference type="NCBI Taxonomy" id="33097"/>
    <lineage>
        <taxon>Eukaryota</taxon>
        <taxon>Viridiplantae</taxon>
        <taxon>Chlorophyta</taxon>
        <taxon>core chlorophytes</taxon>
        <taxon>Chlorophyceae</taxon>
        <taxon>CS clade</taxon>
        <taxon>Chlamydomonadales</taxon>
        <taxon>Volvocaceae</taxon>
        <taxon>Gonium</taxon>
    </lineage>
</organism>
<accession>A0A150GID2</accession>
<dbReference type="Proteomes" id="UP000075714">
    <property type="component" value="Unassembled WGS sequence"/>
</dbReference>
<name>A0A150GID2_GONPE</name>
<dbReference type="AlphaFoldDB" id="A0A150GID2"/>
<comment type="caution">
    <text evidence="1">The sequence shown here is derived from an EMBL/GenBank/DDBJ whole genome shotgun (WGS) entry which is preliminary data.</text>
</comment>
<evidence type="ECO:0000313" key="1">
    <source>
        <dbReference type="EMBL" id="KXZ49571.1"/>
    </source>
</evidence>
<sequence>MAATASFPVPDMHVAVSSGNAPSSDVPANVKEAQEWIAAWKQRTADADAVASVQPAAEPVAEAAPAVEEAIAPGPKVYADGTVLYSAALLDSSSYEELMKVLQQKGQAPRA</sequence>
<dbReference type="OrthoDB" id="551539at2759"/>